<dbReference type="SUPFAM" id="SSF57783">
    <property type="entry name" value="Zinc beta-ribbon"/>
    <property type="match status" value="1"/>
</dbReference>
<dbReference type="Proteomes" id="UP000054408">
    <property type="component" value="Unassembled WGS sequence"/>
</dbReference>
<organism evidence="8 9">
    <name type="scientific">Thecamonas trahens ATCC 50062</name>
    <dbReference type="NCBI Taxonomy" id="461836"/>
    <lineage>
        <taxon>Eukaryota</taxon>
        <taxon>Apusozoa</taxon>
        <taxon>Apusomonadida</taxon>
        <taxon>Apusomonadidae</taxon>
        <taxon>Thecamonas</taxon>
    </lineage>
</organism>
<sequence>MRKSADSFDIVIDRTRTCSNCKTSPANVVEDFDGGMLICRDCGMVFREAVLDYREERRSIKSDDGNEKDHSRSTATNNTLHTSGLGTVVGKVRGRAFMTKAEKQLKKRKQEAMPAIDRLLLQGNDCIRTYAEHLQVPPKITDIAQKQFKEFVEKMTPVGARAMGNEPPVNAVNLKPIKNKNTNLPEYAAVALLWACRLEKVPRTLKELHKILKIKQKKIRAALKAYRNIAGLSDAAKTSHADYLGRYVSEVGMSHALIRVAQAAANNVKHIDELSGKRPQTISAGIIMLVATIANENISVDRITATTGVAATTVTKTHQTMVSHQEQLLPRDFLLKYGMLPSSSTVPPQ</sequence>
<accession>A0A0L0D1F0</accession>
<reference evidence="8 9" key="1">
    <citation type="submission" date="2010-05" db="EMBL/GenBank/DDBJ databases">
        <title>The Genome Sequence of Thecamonas trahens ATCC 50062.</title>
        <authorList>
            <consortium name="The Broad Institute Genome Sequencing Platform"/>
            <person name="Russ C."/>
            <person name="Cuomo C."/>
            <person name="Shea T."/>
            <person name="Young S.K."/>
            <person name="Zeng Q."/>
            <person name="Koehrsen M."/>
            <person name="Haas B."/>
            <person name="Borodovsky M."/>
            <person name="Guigo R."/>
            <person name="Alvarado L."/>
            <person name="Berlin A."/>
            <person name="Bochicchio J."/>
            <person name="Borenstein D."/>
            <person name="Chapman S."/>
            <person name="Chen Z."/>
            <person name="Freedman E."/>
            <person name="Gellesch M."/>
            <person name="Goldberg J."/>
            <person name="Griggs A."/>
            <person name="Gujja S."/>
            <person name="Heilman E."/>
            <person name="Heiman D."/>
            <person name="Hepburn T."/>
            <person name="Howarth C."/>
            <person name="Jen D."/>
            <person name="Larson L."/>
            <person name="Mehta T."/>
            <person name="Park D."/>
            <person name="Pearson M."/>
            <person name="Roberts A."/>
            <person name="Saif S."/>
            <person name="Shenoy N."/>
            <person name="Sisk P."/>
            <person name="Stolte C."/>
            <person name="Sykes S."/>
            <person name="Thomson T."/>
            <person name="Walk T."/>
            <person name="White J."/>
            <person name="Yandava C."/>
            <person name="Burger G."/>
            <person name="Gray M.W."/>
            <person name="Holland P.W.H."/>
            <person name="King N."/>
            <person name="Lang F.B.F."/>
            <person name="Roger A.J."/>
            <person name="Ruiz-Trillo I."/>
            <person name="Lander E."/>
            <person name="Nusbaum C."/>
        </authorList>
    </citation>
    <scope>NUCLEOTIDE SEQUENCE [LARGE SCALE GENOMIC DNA]</scope>
    <source>
        <strain evidence="8 9">ATCC 50062</strain>
    </source>
</reference>
<dbReference type="eggNOG" id="KOG1597">
    <property type="taxonomic scope" value="Eukaryota"/>
</dbReference>
<dbReference type="OrthoDB" id="25790at2759"/>
<dbReference type="PRINTS" id="PR00685">
    <property type="entry name" value="TIFACTORIIB"/>
</dbReference>
<feature type="compositionally biased region" description="Basic and acidic residues" evidence="6">
    <location>
        <begin position="59"/>
        <end position="72"/>
    </location>
</feature>
<keyword evidence="5" id="KW-0862">Zinc</keyword>
<dbReference type="InterPro" id="IPR013137">
    <property type="entry name" value="Znf_TFIIB"/>
</dbReference>
<evidence type="ECO:0000256" key="1">
    <source>
        <dbReference type="ARBA" id="ARBA00022737"/>
    </source>
</evidence>
<gene>
    <name evidence="8" type="ORF">AMSG_00075</name>
</gene>
<proteinExistence type="predicted"/>
<keyword evidence="2" id="KW-0805">Transcription regulation</keyword>
<dbReference type="InterPro" id="IPR036915">
    <property type="entry name" value="Cyclin-like_sf"/>
</dbReference>
<dbReference type="GO" id="GO:0017025">
    <property type="term" value="F:TBP-class protein binding"/>
    <property type="evidence" value="ECO:0007669"/>
    <property type="project" value="InterPro"/>
</dbReference>
<evidence type="ECO:0000313" key="8">
    <source>
        <dbReference type="EMBL" id="KNC45960.1"/>
    </source>
</evidence>
<keyword evidence="3" id="KW-0804">Transcription</keyword>
<feature type="domain" description="TFIIB-type" evidence="7">
    <location>
        <begin position="14"/>
        <end position="47"/>
    </location>
</feature>
<evidence type="ECO:0000256" key="4">
    <source>
        <dbReference type="ARBA" id="ARBA00031706"/>
    </source>
</evidence>
<dbReference type="GO" id="GO:0005634">
    <property type="term" value="C:nucleus"/>
    <property type="evidence" value="ECO:0007669"/>
    <property type="project" value="TreeGrafter"/>
</dbReference>
<dbReference type="InterPro" id="IPR013150">
    <property type="entry name" value="TFIIB_cyclin"/>
</dbReference>
<dbReference type="GO" id="GO:0097550">
    <property type="term" value="C:transcription preinitiation complex"/>
    <property type="evidence" value="ECO:0007669"/>
    <property type="project" value="TreeGrafter"/>
</dbReference>
<dbReference type="RefSeq" id="XP_013762941.1">
    <property type="nucleotide sequence ID" value="XM_013907487.1"/>
</dbReference>
<dbReference type="GeneID" id="25559899"/>
<evidence type="ECO:0000313" key="9">
    <source>
        <dbReference type="Proteomes" id="UP000054408"/>
    </source>
</evidence>
<evidence type="ECO:0000256" key="3">
    <source>
        <dbReference type="ARBA" id="ARBA00023163"/>
    </source>
</evidence>
<keyword evidence="9" id="KW-1185">Reference proteome</keyword>
<evidence type="ECO:0000256" key="5">
    <source>
        <dbReference type="PROSITE-ProRule" id="PRU00469"/>
    </source>
</evidence>
<keyword evidence="5" id="KW-0479">Metal-binding</keyword>
<evidence type="ECO:0000256" key="6">
    <source>
        <dbReference type="SAM" id="MobiDB-lite"/>
    </source>
</evidence>
<dbReference type="Gene3D" id="1.10.472.170">
    <property type="match status" value="1"/>
</dbReference>
<dbReference type="EMBL" id="GL349433">
    <property type="protein sequence ID" value="KNC45960.1"/>
    <property type="molecule type" value="Genomic_DNA"/>
</dbReference>
<dbReference type="Gene3D" id="1.10.472.10">
    <property type="entry name" value="Cyclin-like"/>
    <property type="match status" value="1"/>
</dbReference>
<dbReference type="STRING" id="461836.A0A0L0D1F0"/>
<dbReference type="InterPro" id="IPR000812">
    <property type="entry name" value="TFIIB"/>
</dbReference>
<feature type="compositionally biased region" description="Polar residues" evidence="6">
    <location>
        <begin position="73"/>
        <end position="84"/>
    </location>
</feature>
<keyword evidence="5" id="KW-0863">Zinc-finger</keyword>
<dbReference type="Pfam" id="PF00382">
    <property type="entry name" value="TFIIB"/>
    <property type="match status" value="2"/>
</dbReference>
<dbReference type="PROSITE" id="PS51134">
    <property type="entry name" value="ZF_TFIIB"/>
    <property type="match status" value="1"/>
</dbReference>
<dbReference type="GO" id="GO:0008270">
    <property type="term" value="F:zinc ion binding"/>
    <property type="evidence" value="ECO:0007669"/>
    <property type="project" value="UniProtKB-KW"/>
</dbReference>
<dbReference type="PANTHER" id="PTHR11618">
    <property type="entry name" value="TRANSCRIPTION INITIATION FACTOR IIB-RELATED"/>
    <property type="match status" value="1"/>
</dbReference>
<evidence type="ECO:0000256" key="2">
    <source>
        <dbReference type="ARBA" id="ARBA00023015"/>
    </source>
</evidence>
<name>A0A0L0D1F0_THETB</name>
<keyword evidence="1" id="KW-0677">Repeat</keyword>
<feature type="region of interest" description="Disordered" evidence="6">
    <location>
        <begin position="59"/>
        <end position="84"/>
    </location>
</feature>
<dbReference type="PANTHER" id="PTHR11618:SF13">
    <property type="entry name" value="TRANSCRIPTION INITIATION FACTOR IIB"/>
    <property type="match status" value="1"/>
</dbReference>
<evidence type="ECO:0000259" key="7">
    <source>
        <dbReference type="PROSITE" id="PS51134"/>
    </source>
</evidence>
<dbReference type="SUPFAM" id="SSF47954">
    <property type="entry name" value="Cyclin-like"/>
    <property type="match status" value="2"/>
</dbReference>
<dbReference type="GO" id="GO:0070897">
    <property type="term" value="P:transcription preinitiation complex assembly"/>
    <property type="evidence" value="ECO:0007669"/>
    <property type="project" value="InterPro"/>
</dbReference>
<dbReference type="AlphaFoldDB" id="A0A0L0D1F0"/>
<dbReference type="OMA" id="DHDQRMK"/>
<protein>
    <recommendedName>
        <fullName evidence="4">General transcription factor TFIIB</fullName>
    </recommendedName>
</protein>